<sequence>MTHAGLRSDGELVQAVSDKVSDDTRVDDFAFSFSAEGDDKLPTDPIIIADLPHPPPQPVDPYSVDPGDPERIVDRSDPDTDAGSDWDFLT</sequence>
<feature type="region of interest" description="Disordered" evidence="1">
    <location>
        <begin position="50"/>
        <end position="90"/>
    </location>
</feature>
<name>A0AAE3WFB1_9RHOB</name>
<dbReference type="EMBL" id="JANHAX010000006">
    <property type="protein sequence ID" value="MDQ2091644.1"/>
    <property type="molecule type" value="Genomic_DNA"/>
</dbReference>
<dbReference type="Proteomes" id="UP001226762">
    <property type="component" value="Unassembled WGS sequence"/>
</dbReference>
<dbReference type="AlphaFoldDB" id="A0AAE3WFB1"/>
<keyword evidence="3" id="KW-1185">Reference proteome</keyword>
<evidence type="ECO:0000313" key="2">
    <source>
        <dbReference type="EMBL" id="MDQ2091644.1"/>
    </source>
</evidence>
<evidence type="ECO:0000313" key="3">
    <source>
        <dbReference type="Proteomes" id="UP001226762"/>
    </source>
</evidence>
<reference evidence="2" key="1">
    <citation type="submission" date="2022-07" db="EMBL/GenBank/DDBJ databases">
        <authorList>
            <person name="Otstavnykh N."/>
            <person name="Isaeva M."/>
            <person name="Bystritskaya E."/>
        </authorList>
    </citation>
    <scope>NUCLEOTIDE SEQUENCE</scope>
    <source>
        <strain evidence="2">KCTC 52189</strain>
    </source>
</reference>
<feature type="compositionally biased region" description="Basic and acidic residues" evidence="1">
    <location>
        <begin position="68"/>
        <end position="78"/>
    </location>
</feature>
<proteinExistence type="predicted"/>
<organism evidence="2 3">
    <name type="scientific">Marimonas arenosa</name>
    <dbReference type="NCBI Taxonomy" id="1795305"/>
    <lineage>
        <taxon>Bacteria</taxon>
        <taxon>Pseudomonadati</taxon>
        <taxon>Pseudomonadota</taxon>
        <taxon>Alphaproteobacteria</taxon>
        <taxon>Rhodobacterales</taxon>
        <taxon>Paracoccaceae</taxon>
        <taxon>Marimonas</taxon>
    </lineage>
</organism>
<protein>
    <submittedName>
        <fullName evidence="2">Uncharacterized protein</fullName>
    </submittedName>
</protein>
<dbReference type="RefSeq" id="WP_306736945.1">
    <property type="nucleotide sequence ID" value="NZ_JANHAX010000006.1"/>
</dbReference>
<gene>
    <name evidence="2" type="ORF">NO357_17205</name>
</gene>
<accession>A0AAE3WFB1</accession>
<evidence type="ECO:0000256" key="1">
    <source>
        <dbReference type="SAM" id="MobiDB-lite"/>
    </source>
</evidence>
<comment type="caution">
    <text evidence="2">The sequence shown here is derived from an EMBL/GenBank/DDBJ whole genome shotgun (WGS) entry which is preliminary data.</text>
</comment>
<reference evidence="2" key="2">
    <citation type="submission" date="2023-02" db="EMBL/GenBank/DDBJ databases">
        <title>'Rhodoalgimonas zhirmunskyi' gen. nov., isolated from a red alga.</title>
        <authorList>
            <person name="Nedashkovskaya O.I."/>
            <person name="Otstavnykh N.Y."/>
            <person name="Bystritskaya E.P."/>
            <person name="Balabanova L.A."/>
            <person name="Isaeva M.P."/>
        </authorList>
    </citation>
    <scope>NUCLEOTIDE SEQUENCE</scope>
    <source>
        <strain evidence="2">KCTC 52189</strain>
    </source>
</reference>